<name>A0A8R1UGZ8_PRIPA</name>
<dbReference type="InterPro" id="IPR019421">
    <property type="entry name" value="7TM_GPCR_serpentine_rcpt_Srd"/>
</dbReference>
<dbReference type="Pfam" id="PF04083">
    <property type="entry name" value="Abhydro_lipase"/>
    <property type="match status" value="3"/>
</dbReference>
<keyword evidence="6 15" id="KW-0812">Transmembrane</keyword>
<reference evidence="17" key="2">
    <citation type="submission" date="2022-06" db="UniProtKB">
        <authorList>
            <consortium name="EnsemblMetazoa"/>
        </authorList>
    </citation>
    <scope>IDENTIFICATION</scope>
    <source>
        <strain evidence="17">PS312</strain>
    </source>
</reference>
<dbReference type="GO" id="GO:0015020">
    <property type="term" value="F:glucuronosyltransferase activity"/>
    <property type="evidence" value="ECO:0007669"/>
    <property type="project" value="UniProtKB-EC"/>
</dbReference>
<feature type="transmembrane region" description="Helical" evidence="15">
    <location>
        <begin position="128"/>
        <end position="154"/>
    </location>
</feature>
<evidence type="ECO:0000256" key="10">
    <source>
        <dbReference type="ARBA" id="ARBA00022989"/>
    </source>
</evidence>
<dbReference type="Proteomes" id="UP000005239">
    <property type="component" value="Unassembled WGS sequence"/>
</dbReference>
<evidence type="ECO:0000256" key="4">
    <source>
        <dbReference type="ARBA" id="ARBA00012544"/>
    </source>
</evidence>
<evidence type="ECO:0000256" key="12">
    <source>
        <dbReference type="ARBA" id="ARBA00023136"/>
    </source>
</evidence>
<dbReference type="FunFam" id="3.40.50.1820:FF:000179">
    <property type="entry name" value="Lipase"/>
    <property type="match status" value="1"/>
</dbReference>
<evidence type="ECO:0000256" key="5">
    <source>
        <dbReference type="ARBA" id="ARBA00022679"/>
    </source>
</evidence>
<feature type="transmembrane region" description="Helical" evidence="15">
    <location>
        <begin position="5"/>
        <end position="27"/>
    </location>
</feature>
<sequence length="2044" mass="231547">MLLSFFHISIDIVGIVFNFTLLAAILLKTPQSFKSYAIILLNSAVADALAVIMDVFVLQRYLVLIRPQIPPPKLQILLFIVHIPMFFTMVLISQTQAPRDVILAALEKAGRRLDSETITGHIHYTEPLLVSAIIIISLVPSLAYSVIFAARYCVQRELKQQAGCMSTASRKNHRTLIKALTCHAAVPSVYGVGCALFLLVYYGKVKGVPLEYIMSIIPTIIPCVNPMLTLYFITPYRRLIFKFIPTKQASISTVYAKDSVSHTEKMTIPKSFFAGSWVNVNEDGVEEYFKAKGAPWIVRKAINAVTQTFTWTDLGGGKYSVEYKTPVSTTTYEFRLDEEFIGKRFDSSDYKILITVECDLIVQRFEKVGNSDEPVEVYTFGIEGDKMTMKRADLSYTFAVNSSPRRHSNTTLIPIVDPSLNDGTKKSKIIHVEPHETVRSQFEGEKFNLSYFEFAEFNPIVPLIVGPILARPFYLTCEKVVNEPGLIESLRDEHFDVMITENFDVCGMGISHAVAPKSVIGLSSAFVNGFQFAEFGVPEAISYVSAKGTASLDVHSFSSRFFNSLDSFLEKVMFFPTRHWIDGVLKKRFGPDYPSVAEQSANVAYFMTNSEPLIDFAGPTTSRHWEEVLTHRDRAVLISFGTVAESQIMPIAMKKSIAKTAARFPDTTFIWKYEVEDEFTREIASKVPNLVLTKWMPQVDLLNDAKVHLFVTHAGMGSTLEVAYRGVPGVFVPIFGDQLRNAGMMEHNGLGKVFPKSELVDDEKFSAVVREVLENEKYNVKAKEVARKLAAKPFSAKELLIKHVEFAAEFGPSPALRPQSVDMNFIEYNNLDIIVVFAVCAALFIFFFTALLCAMGIMKSLLIGIICQLAMARDLEIEMNAEQLINYWKYPFEEFTAQTEDEYILTLYRIKHGRNGTISGTSGKYCKFSYRGTYFSWDQMAEFDLPAAIDKVLLVTGAERVYYAGHSQGTTVLFGKLARDPAFTSKIARFFALAPITTAKYMKGPMTGLHSLQHFLQTHVFSTQAKYWVRKNTCQRRNIMETSCSNETPILNKDSHDQFTRVCPFDHSASLCESILSLMGGSSDKGVFNVVCILFNLSILVYIAHYPGTSSIRNFVHWGQMIWKDQTSMYDFGSVIKNQERYGQVKLILSLSPDSQLQFQSMPPVYDFTAIRNVSIHLFYSDNDLLASTEDVEKEMLVKHLKKEVVKTVKVEEVIKVPGYAHYDFIYGMTLKSEIFDKIIGRRTDSSEAYRSDFAIYLSVDFCANIMIRTSECFKHSDLYLVYGIMERRVKFLILASILHLSLATDPEEQIIKYWKYPFDEFTVQTDDGYVLTLYRITFHCFRNRYSCHSPPIVLAHGLGASAEHWLMNPPDSNPAFILADAGFDVWMINFRGAKNTEKHARFKRDSSEYWNFSWDQMSEFDLPAAINEILRVNGASRVYYVGHSQVHFSKNMFKGLAIIQGTTVMFGKLARNPSFSSKIARFFALAPITTARNIRGPMTALHYIEPLLHRSNEVLGGQEYVPPTQYVADLGWVCHYDQLTSICESILSMLGGSSGKGVLNITRALVYLSHYPCTSSKKNFAHWGQMIWSNQTRMYDHGNARKNQINYKQPLPPLYDFTSIRNVSIHIFYSSNDLIATAEDIEKEMIGKDLRNNVVKEELIKYWKYPFDQVVVQTDDGYLLTLFRIKHGRTVCSSILGPPFVLAHGLGASADHFLMNPPESNPAFILADAGFDVWLLNFRGAKYSKNHVQYNQNSSEFWRFSWDQMAQYDLPASIDAILRINGADRVYYAGHSQGTTILFAKLARDPEYTSKISRFFALAPIITSKYMRGPMTGLFFLLPILQQSEDMLGSREYSPLSQLLGDKTSDWFCTFAQMTTLCQSMIAVMGGTSEQGVFNATRSDVYLAHYSGLSSRRNFIHRAQMIWRDQTRMYDFGNANYNQFHYGQEAVKVRGYAHFDFIYGTTLKSVIFDRIINVISCWPNSKFTSSLSRYSSQQTSPGKLQELAQIVCMQRHLSPYTSLDCLAKVDHPAAEVLTCVVKSKLTK</sequence>
<proteinExistence type="inferred from homology"/>
<feature type="transmembrane region" description="Helical" evidence="15">
    <location>
        <begin position="39"/>
        <end position="62"/>
    </location>
</feature>
<gene>
    <name evidence="17" type="primary">WBGene00113849</name>
</gene>
<comment type="subcellular location">
    <subcellularLocation>
        <location evidence="1">Membrane</location>
        <topology evidence="1">Single-pass membrane protein</topology>
    </subcellularLocation>
</comment>
<dbReference type="SUPFAM" id="SSF81321">
    <property type="entry name" value="Family A G protein-coupled receptor-like"/>
    <property type="match status" value="1"/>
</dbReference>
<dbReference type="GO" id="GO:0016042">
    <property type="term" value="P:lipid catabolic process"/>
    <property type="evidence" value="ECO:0007669"/>
    <property type="project" value="UniProtKB-KW"/>
</dbReference>
<feature type="transmembrane region" description="Helical" evidence="15">
    <location>
        <begin position="74"/>
        <end position="93"/>
    </location>
</feature>
<evidence type="ECO:0000256" key="9">
    <source>
        <dbReference type="ARBA" id="ARBA00022963"/>
    </source>
</evidence>
<organism evidence="17 18">
    <name type="scientific">Pristionchus pacificus</name>
    <name type="common">Parasitic nematode worm</name>
    <dbReference type="NCBI Taxonomy" id="54126"/>
    <lineage>
        <taxon>Eukaryota</taxon>
        <taxon>Metazoa</taxon>
        <taxon>Ecdysozoa</taxon>
        <taxon>Nematoda</taxon>
        <taxon>Chromadorea</taxon>
        <taxon>Rhabditida</taxon>
        <taxon>Rhabditina</taxon>
        <taxon>Diplogasteromorpha</taxon>
        <taxon>Diplogasteroidea</taxon>
        <taxon>Neodiplogasteridae</taxon>
        <taxon>Pristionchus</taxon>
    </lineage>
</organism>
<evidence type="ECO:0000256" key="11">
    <source>
        <dbReference type="ARBA" id="ARBA00023098"/>
    </source>
</evidence>
<dbReference type="Gene3D" id="3.40.50.2000">
    <property type="entry name" value="Glycogen Phosphorylase B"/>
    <property type="match status" value="1"/>
</dbReference>
<dbReference type="GO" id="GO:0006629">
    <property type="term" value="P:lipid metabolic process"/>
    <property type="evidence" value="ECO:0000318"/>
    <property type="project" value="GO_Central"/>
</dbReference>
<dbReference type="EC" id="2.4.1.17" evidence="4"/>
<evidence type="ECO:0000313" key="17">
    <source>
        <dbReference type="EnsemblMetazoa" id="PPA24295.1"/>
    </source>
</evidence>
<keyword evidence="18" id="KW-1185">Reference proteome</keyword>
<dbReference type="InterPro" id="IPR006693">
    <property type="entry name" value="AB_hydrolase_lipase"/>
</dbReference>
<evidence type="ECO:0000256" key="1">
    <source>
        <dbReference type="ARBA" id="ARBA00004167"/>
    </source>
</evidence>
<dbReference type="Pfam" id="PF00201">
    <property type="entry name" value="UDPGT"/>
    <property type="match status" value="1"/>
</dbReference>
<dbReference type="FunFam" id="3.40.50.1820:FF:000057">
    <property type="entry name" value="Lipase"/>
    <property type="match status" value="1"/>
</dbReference>
<evidence type="ECO:0000256" key="15">
    <source>
        <dbReference type="SAM" id="Phobius"/>
    </source>
</evidence>
<dbReference type="Pfam" id="PF10317">
    <property type="entry name" value="7TM_GPCR_Srd"/>
    <property type="match status" value="1"/>
</dbReference>
<dbReference type="InterPro" id="IPR002213">
    <property type="entry name" value="UDP_glucos_trans"/>
</dbReference>
<dbReference type="Gene3D" id="3.40.50.1820">
    <property type="entry name" value="alpha/beta hydrolase"/>
    <property type="match status" value="4"/>
</dbReference>
<evidence type="ECO:0000256" key="3">
    <source>
        <dbReference type="ARBA" id="ARBA00010701"/>
    </source>
</evidence>
<comment type="similarity">
    <text evidence="2">Belongs to the UDP-glycosyltransferase family.</text>
</comment>
<dbReference type="SUPFAM" id="SSF50814">
    <property type="entry name" value="Lipocalins"/>
    <property type="match status" value="1"/>
</dbReference>
<accession>A0A8R1UGZ8</accession>
<feature type="transmembrane region" description="Helical" evidence="15">
    <location>
        <begin position="212"/>
        <end position="233"/>
    </location>
</feature>
<feature type="domain" description="Partial AB-hydrolase lipase" evidence="16">
    <location>
        <begin position="1659"/>
        <end position="1717"/>
    </location>
</feature>
<protein>
    <recommendedName>
        <fullName evidence="4">glucuronosyltransferase</fullName>
        <ecNumber evidence="4">2.4.1.17</ecNumber>
    </recommendedName>
</protein>
<evidence type="ECO:0000259" key="16">
    <source>
        <dbReference type="Pfam" id="PF04083"/>
    </source>
</evidence>
<keyword evidence="12 15" id="KW-0472">Membrane</keyword>
<keyword evidence="11" id="KW-0443">Lipid metabolism</keyword>
<dbReference type="InterPro" id="IPR012674">
    <property type="entry name" value="Calycin"/>
</dbReference>
<evidence type="ECO:0000256" key="8">
    <source>
        <dbReference type="ARBA" id="ARBA00022801"/>
    </source>
</evidence>
<dbReference type="CDD" id="cd03784">
    <property type="entry name" value="GT1_Gtf-like"/>
    <property type="match status" value="1"/>
</dbReference>
<dbReference type="Gene3D" id="2.40.128.20">
    <property type="match status" value="1"/>
</dbReference>
<comment type="catalytic activity">
    <reaction evidence="14">
        <text>glucuronate acceptor + UDP-alpha-D-glucuronate = acceptor beta-D-glucuronoside + UDP + H(+)</text>
        <dbReference type="Rhea" id="RHEA:21032"/>
        <dbReference type="ChEBI" id="CHEBI:15378"/>
        <dbReference type="ChEBI" id="CHEBI:58052"/>
        <dbReference type="ChEBI" id="CHEBI:58223"/>
        <dbReference type="ChEBI" id="CHEBI:132367"/>
        <dbReference type="ChEBI" id="CHEBI:132368"/>
        <dbReference type="EC" id="2.4.1.17"/>
    </reaction>
</comment>
<evidence type="ECO:0000256" key="13">
    <source>
        <dbReference type="ARBA" id="ARBA00023180"/>
    </source>
</evidence>
<keyword evidence="5" id="KW-0808">Transferase</keyword>
<dbReference type="CDD" id="cd00742">
    <property type="entry name" value="FABP"/>
    <property type="match status" value="1"/>
</dbReference>
<feature type="domain" description="Partial AB-hydrolase lipase" evidence="16">
    <location>
        <begin position="882"/>
        <end position="918"/>
    </location>
</feature>
<keyword evidence="9" id="KW-0442">Lipid degradation</keyword>
<feature type="domain" description="Partial AB-hydrolase lipase" evidence="16">
    <location>
        <begin position="1310"/>
        <end position="1369"/>
    </location>
</feature>
<evidence type="ECO:0000256" key="2">
    <source>
        <dbReference type="ARBA" id="ARBA00009995"/>
    </source>
</evidence>
<dbReference type="InterPro" id="IPR029058">
    <property type="entry name" value="AB_hydrolase_fold"/>
</dbReference>
<dbReference type="SUPFAM" id="SSF53474">
    <property type="entry name" value="alpha/beta-Hydrolases"/>
    <property type="match status" value="3"/>
</dbReference>
<dbReference type="PANTHER" id="PTHR11005">
    <property type="entry name" value="LYSOSOMAL ACID LIPASE-RELATED"/>
    <property type="match status" value="1"/>
</dbReference>
<comment type="similarity">
    <text evidence="3">Belongs to the AB hydrolase superfamily. Lipase family.</text>
</comment>
<reference evidence="18" key="1">
    <citation type="journal article" date="2008" name="Nat. Genet.">
        <title>The Pristionchus pacificus genome provides a unique perspective on nematode lifestyle and parasitism.</title>
        <authorList>
            <person name="Dieterich C."/>
            <person name="Clifton S.W."/>
            <person name="Schuster L.N."/>
            <person name="Chinwalla A."/>
            <person name="Delehaunty K."/>
            <person name="Dinkelacker I."/>
            <person name="Fulton L."/>
            <person name="Fulton R."/>
            <person name="Godfrey J."/>
            <person name="Minx P."/>
            <person name="Mitreva M."/>
            <person name="Roeseler W."/>
            <person name="Tian H."/>
            <person name="Witte H."/>
            <person name="Yang S.P."/>
            <person name="Wilson R.K."/>
            <person name="Sommer R.J."/>
        </authorList>
    </citation>
    <scope>NUCLEOTIDE SEQUENCE [LARGE SCALE GENOMIC DNA]</scope>
    <source>
        <strain evidence="18">PS312</strain>
    </source>
</reference>
<keyword evidence="13" id="KW-0325">Glycoprotein</keyword>
<keyword evidence="7" id="KW-0732">Signal</keyword>
<evidence type="ECO:0000256" key="14">
    <source>
        <dbReference type="ARBA" id="ARBA00047475"/>
    </source>
</evidence>
<dbReference type="EnsemblMetazoa" id="PPA24295.1">
    <property type="protein sequence ID" value="PPA24295.1"/>
    <property type="gene ID" value="WBGene00113849"/>
</dbReference>
<dbReference type="FunFam" id="3.40.50.2000:FF:000038">
    <property type="entry name" value="UDP-GlucuronosylTransferase"/>
    <property type="match status" value="1"/>
</dbReference>
<dbReference type="SUPFAM" id="SSF53756">
    <property type="entry name" value="UDP-Glycosyltransferase/glycogen phosphorylase"/>
    <property type="match status" value="1"/>
</dbReference>
<dbReference type="GO" id="GO:0016020">
    <property type="term" value="C:membrane"/>
    <property type="evidence" value="ECO:0007669"/>
    <property type="project" value="UniProtKB-SubCell"/>
</dbReference>
<evidence type="ECO:0000313" key="18">
    <source>
        <dbReference type="Proteomes" id="UP000005239"/>
    </source>
</evidence>
<evidence type="ECO:0000256" key="6">
    <source>
        <dbReference type="ARBA" id="ARBA00022692"/>
    </source>
</evidence>
<keyword evidence="10 15" id="KW-1133">Transmembrane helix</keyword>
<keyword evidence="8" id="KW-0378">Hydrolase</keyword>
<dbReference type="GO" id="GO:0016298">
    <property type="term" value="F:lipase activity"/>
    <property type="evidence" value="ECO:0000318"/>
    <property type="project" value="GO_Central"/>
</dbReference>
<feature type="transmembrane region" description="Helical" evidence="15">
    <location>
        <begin position="175"/>
        <end position="200"/>
    </location>
</feature>
<feature type="transmembrane region" description="Helical" evidence="15">
    <location>
        <begin position="833"/>
        <end position="858"/>
    </location>
</feature>
<evidence type="ECO:0000256" key="7">
    <source>
        <dbReference type="ARBA" id="ARBA00022729"/>
    </source>
</evidence>